<reference evidence="5" key="1">
    <citation type="submission" date="2022-08" db="UniProtKB">
        <authorList>
            <consortium name="EnsemblMetazoa"/>
        </authorList>
    </citation>
    <scope>IDENTIFICATION</scope>
    <source>
        <strain evidence="5">EBRO</strain>
    </source>
</reference>
<dbReference type="InterPro" id="IPR009071">
    <property type="entry name" value="HMG_box_dom"/>
</dbReference>
<dbReference type="GO" id="GO:0005634">
    <property type="term" value="C:nucleus"/>
    <property type="evidence" value="ECO:0007669"/>
    <property type="project" value="UniProtKB-UniRule"/>
</dbReference>
<dbReference type="Pfam" id="PF00505">
    <property type="entry name" value="HMG_box"/>
    <property type="match status" value="2"/>
</dbReference>
<evidence type="ECO:0000313" key="5">
    <source>
        <dbReference type="EnsemblMetazoa" id="AATE005081-PA.1"/>
    </source>
</evidence>
<evidence type="ECO:0000256" key="1">
    <source>
        <dbReference type="ARBA" id="ARBA00023125"/>
    </source>
</evidence>
<accession>A0A182ITB8</accession>
<feature type="domain" description="HMG box" evidence="4">
    <location>
        <begin position="68"/>
        <end position="136"/>
    </location>
</feature>
<dbReference type="VEuPathDB" id="VectorBase:AATE005081"/>
<protein>
    <recommendedName>
        <fullName evidence="4">HMG box domain-containing protein</fullName>
    </recommendedName>
</protein>
<keyword evidence="1" id="KW-0238">DNA-binding</keyword>
<dbReference type="SUPFAM" id="SSF47095">
    <property type="entry name" value="HMG-box"/>
    <property type="match status" value="2"/>
</dbReference>
<keyword evidence="2" id="KW-0175">Coiled coil</keyword>
<evidence type="ECO:0000256" key="2">
    <source>
        <dbReference type="SAM" id="Coils"/>
    </source>
</evidence>
<dbReference type="CDD" id="cd22012">
    <property type="entry name" value="HMG-box_ABF2_IXR1-like_rpt2"/>
    <property type="match status" value="1"/>
</dbReference>
<dbReference type="InterPro" id="IPR050342">
    <property type="entry name" value="HMGB"/>
</dbReference>
<dbReference type="PANTHER" id="PTHR48112">
    <property type="entry name" value="HIGH MOBILITY GROUP PROTEIN DSP1"/>
    <property type="match status" value="1"/>
</dbReference>
<evidence type="ECO:0000259" key="4">
    <source>
        <dbReference type="PROSITE" id="PS50118"/>
    </source>
</evidence>
<dbReference type="EnsemblMetazoa" id="AATE005081-RA">
    <property type="protein sequence ID" value="AATE005081-PA.1"/>
    <property type="gene ID" value="AATE005081"/>
</dbReference>
<sequence>LSKFHPILINSIWSNIMQFNSLVRPLLSKFSLVRQTAPGATTHCAGLHITAAVNDDGGLPKSATPEKPKRPVNTYIRFVQSIRSSLASTNPKASPTDISKLAAVKWQTLDQSTKTKLEEEYKREQAVWLQKNAKYLSQLTDAQKQEMKLERQQKQEEKAKREQKRMMKELGRPKRPMNGYLRFCAHNKPKQGLTLEENKMQMKNLGLQWKRLSDAERERYTREAEEDMKRYHGEMQEWEDKMLASDNMEAVRKKNVLLPPSPAAAAKGSPSTAAGKSKKSAPARP</sequence>
<dbReference type="AlphaFoldDB" id="A0A182ITB8"/>
<feature type="coiled-coil region" evidence="2">
    <location>
        <begin position="132"/>
        <end position="169"/>
    </location>
</feature>
<dbReference type="GO" id="GO:0003677">
    <property type="term" value="F:DNA binding"/>
    <property type="evidence" value="ECO:0007669"/>
    <property type="project" value="UniProtKB-UniRule"/>
</dbReference>
<feature type="region of interest" description="Disordered" evidence="3">
    <location>
        <begin position="250"/>
        <end position="285"/>
    </location>
</feature>
<dbReference type="PANTHER" id="PTHR48112:SF22">
    <property type="entry name" value="MITOCHONDRIAL TRANSCRIPTION FACTOR A, ISOFORM B"/>
    <property type="match status" value="1"/>
</dbReference>
<proteinExistence type="predicted"/>
<dbReference type="SMART" id="SM00398">
    <property type="entry name" value="HMG"/>
    <property type="match status" value="2"/>
</dbReference>
<dbReference type="InterPro" id="IPR036910">
    <property type="entry name" value="HMG_box_dom_sf"/>
</dbReference>
<name>A0A182ITB8_ANOAO</name>
<dbReference type="PROSITE" id="PS50118">
    <property type="entry name" value="HMG_BOX_2"/>
    <property type="match status" value="2"/>
</dbReference>
<organism evidence="5">
    <name type="scientific">Anopheles atroparvus</name>
    <name type="common">European mosquito</name>
    <dbReference type="NCBI Taxonomy" id="41427"/>
    <lineage>
        <taxon>Eukaryota</taxon>
        <taxon>Metazoa</taxon>
        <taxon>Ecdysozoa</taxon>
        <taxon>Arthropoda</taxon>
        <taxon>Hexapoda</taxon>
        <taxon>Insecta</taxon>
        <taxon>Pterygota</taxon>
        <taxon>Neoptera</taxon>
        <taxon>Endopterygota</taxon>
        <taxon>Diptera</taxon>
        <taxon>Nematocera</taxon>
        <taxon>Culicoidea</taxon>
        <taxon>Culicidae</taxon>
        <taxon>Anophelinae</taxon>
        <taxon>Anopheles</taxon>
    </lineage>
</organism>
<dbReference type="GO" id="GO:0006357">
    <property type="term" value="P:regulation of transcription by RNA polymerase II"/>
    <property type="evidence" value="ECO:0007669"/>
    <property type="project" value="TreeGrafter"/>
</dbReference>
<dbReference type="Gene3D" id="1.10.30.10">
    <property type="entry name" value="High mobility group box domain"/>
    <property type="match status" value="2"/>
</dbReference>
<feature type="compositionally biased region" description="Basic residues" evidence="3">
    <location>
        <begin position="276"/>
        <end position="285"/>
    </location>
</feature>
<feature type="domain" description="HMG box" evidence="4">
    <location>
        <begin position="173"/>
        <end position="239"/>
    </location>
</feature>
<feature type="compositionally biased region" description="Low complexity" evidence="3">
    <location>
        <begin position="263"/>
        <end position="275"/>
    </location>
</feature>
<dbReference type="STRING" id="41427.A0A182ITB8"/>
<evidence type="ECO:0000256" key="3">
    <source>
        <dbReference type="SAM" id="MobiDB-lite"/>
    </source>
</evidence>